<dbReference type="Gene3D" id="2.130.10.10">
    <property type="entry name" value="YVTN repeat-like/Quinoprotein amine dehydrogenase"/>
    <property type="match status" value="1"/>
</dbReference>
<organism evidence="1 2">
    <name type="scientific">Pseudomonas leptonychotis</name>
    <dbReference type="NCBI Taxonomy" id="2448482"/>
    <lineage>
        <taxon>Bacteria</taxon>
        <taxon>Pseudomonadati</taxon>
        <taxon>Pseudomonadota</taxon>
        <taxon>Gammaproteobacteria</taxon>
        <taxon>Pseudomonadales</taxon>
        <taxon>Pseudomonadaceae</taxon>
        <taxon>Pseudomonas</taxon>
    </lineage>
</organism>
<proteinExistence type="predicted"/>
<protein>
    <submittedName>
        <fullName evidence="1">DUF1513 domain-containing protein</fullName>
    </submittedName>
</protein>
<dbReference type="AlphaFoldDB" id="A0A4T1ZZM8"/>
<dbReference type="EMBL" id="RFLV01000001">
    <property type="protein sequence ID" value="TIH09717.1"/>
    <property type="molecule type" value="Genomic_DNA"/>
</dbReference>
<dbReference type="PIRSF" id="PIRSF028101">
    <property type="entry name" value="UCP028101"/>
    <property type="match status" value="1"/>
</dbReference>
<comment type="caution">
    <text evidence="1">The sequence shown here is derived from an EMBL/GenBank/DDBJ whole genome shotgun (WGS) entry which is preliminary data.</text>
</comment>
<keyword evidence="2" id="KW-1185">Reference proteome</keyword>
<dbReference type="InterPro" id="IPR011044">
    <property type="entry name" value="Quino_amine_DH_bsu"/>
</dbReference>
<accession>A0A4T1ZZM8</accession>
<evidence type="ECO:0000313" key="1">
    <source>
        <dbReference type="EMBL" id="TIH09717.1"/>
    </source>
</evidence>
<dbReference type="SUPFAM" id="SSF50969">
    <property type="entry name" value="YVTN repeat-like/Quinoprotein amine dehydrogenase"/>
    <property type="match status" value="1"/>
</dbReference>
<name>A0A4T1ZZM8_9PSED</name>
<evidence type="ECO:0000313" key="2">
    <source>
        <dbReference type="Proteomes" id="UP000307541"/>
    </source>
</evidence>
<dbReference type="InterPro" id="IPR015943">
    <property type="entry name" value="WD40/YVTN_repeat-like_dom_sf"/>
</dbReference>
<dbReference type="OrthoDB" id="5624218at2"/>
<dbReference type="RefSeq" id="WP_136663017.1">
    <property type="nucleotide sequence ID" value="NZ_RFLV01000001.1"/>
</dbReference>
<reference evidence="1 2" key="1">
    <citation type="submission" date="2018-10" db="EMBL/GenBank/DDBJ databases">
        <title>Pseudomonas leptonychotis sp. nov., isolated from Weddell seals in Antarctica.</title>
        <authorList>
            <person name="Novakova D."/>
            <person name="Svec P."/>
            <person name="Kralova S."/>
            <person name="Kristofova L."/>
            <person name="Zeman M."/>
            <person name="Pantucek R."/>
            <person name="Maslanova I."/>
            <person name="Sedlacek I."/>
        </authorList>
    </citation>
    <scope>NUCLEOTIDE SEQUENCE [LARGE SCALE GENOMIC DNA]</scope>
    <source>
        <strain evidence="1 2">CCM 8849</strain>
    </source>
</reference>
<gene>
    <name evidence="1" type="ORF">D8779_03180</name>
</gene>
<dbReference type="Pfam" id="PF07433">
    <property type="entry name" value="DUF1513"/>
    <property type="match status" value="1"/>
</dbReference>
<dbReference type="InterPro" id="IPR008311">
    <property type="entry name" value="UCP028101"/>
</dbReference>
<dbReference type="Proteomes" id="UP000307541">
    <property type="component" value="Unassembled WGS sequence"/>
</dbReference>
<sequence>MNRRAFLGLGTAALAASAFGGWTLTHNGPRPLLLSARNDAAGRHFAVGYRLDGSQVFATPVSERCHDVIAHPFLPMALFVGRRPSTQSYLIDTRDGRLLQTLNSPTQRHFYGHAVFHKSGEWLYATENDTSDPGRGVLGVYRLQGEQLMRSSELSTHGIGPHQLLWLPDGETLVVANGGIRTEADSRVEMNLDAMASSLVLMRRDGSLISKEQLPERMNSVRHMAVASDGSVVTGQQYMGDTSDAVPLLAIKRPGQSFQHFPVADAQRQLMSQYTASVAIHSDLRLLALTAPRGNRVFIWDLDSAELRLDAPLTDCAGVGAVADGFVVSSGVGRCRLYDCRSAQISSQPLQLPAGLWDNHLRLA</sequence>